<dbReference type="Pfam" id="PF25601">
    <property type="entry name" value="AAA_lid_14"/>
    <property type="match status" value="1"/>
</dbReference>
<dbReference type="SUPFAM" id="SSF52540">
    <property type="entry name" value="P-loop containing nucleoside triphosphate hydrolases"/>
    <property type="match status" value="1"/>
</dbReference>
<evidence type="ECO:0000259" key="6">
    <source>
        <dbReference type="PROSITE" id="PS50110"/>
    </source>
</evidence>
<proteinExistence type="predicted"/>
<evidence type="ECO:0000313" key="7">
    <source>
        <dbReference type="EMBL" id="KKN59121.1"/>
    </source>
</evidence>
<dbReference type="GO" id="GO:0000160">
    <property type="term" value="P:phosphorelay signal transduction system"/>
    <property type="evidence" value="ECO:0007669"/>
    <property type="project" value="InterPro"/>
</dbReference>
<protein>
    <recommendedName>
        <fullName evidence="8">Two-component system response regulator</fullName>
    </recommendedName>
</protein>
<dbReference type="InterPro" id="IPR058031">
    <property type="entry name" value="AAA_lid_NorR"/>
</dbReference>
<dbReference type="PROSITE" id="PS50045">
    <property type="entry name" value="SIGMA54_INTERACT_4"/>
    <property type="match status" value="1"/>
</dbReference>
<dbReference type="PROSITE" id="PS00675">
    <property type="entry name" value="SIGMA54_INTERACT_1"/>
    <property type="match status" value="1"/>
</dbReference>
<evidence type="ECO:0000256" key="4">
    <source>
        <dbReference type="ARBA" id="ARBA00023163"/>
    </source>
</evidence>
<dbReference type="InterPro" id="IPR025943">
    <property type="entry name" value="Sigma_54_int_dom_ATP-bd_2"/>
</dbReference>
<name>A0A0F9UD01_9ZZZZ</name>
<keyword evidence="1" id="KW-0547">Nucleotide-binding</keyword>
<dbReference type="InterPro" id="IPR011006">
    <property type="entry name" value="CheY-like_superfamily"/>
</dbReference>
<comment type="caution">
    <text evidence="7">The sequence shown here is derived from an EMBL/GenBank/DDBJ whole genome shotgun (WGS) entry which is preliminary data.</text>
</comment>
<feature type="domain" description="Sigma-54 factor interaction" evidence="5">
    <location>
        <begin position="153"/>
        <end position="381"/>
    </location>
</feature>
<sequence length="475" mass="53453">MALFPNLPIMIVDDEESALESFETTLRLGGINNILKCKDSRKVLSIITERKIECMLLDISMPHISGLELLPKLKEDFPNIPIIIITGIDEVDTAVECMRNGADDYMVKPVEKNRLISGVKLVIELEEMKKNYSLLRQQFFSDKLEHPDAFAEIITASPSMKSIFQYIEVIASSPEPVLITGETGVGKELIAKAIHNLSKREGNFVAVNVAGLDDHIFSDTLFGHEKGAFTDAHHARSGMIEQASGGTLFLDEIGELSITSQVKLLRLLQEYEYYPLGSDILKYSDARVVIATNHELETMLESGQFRKDLYHRIRVHQVHVPPLREHLEDIPLLADHFLEQASKKLQKKKPTAPKELIPLLQAYHFPGNVRELQGMVFNAVSTHKSKVLSLDSFKATMFKQEDLKVSDLSQFIDDPGSLVTFSSKLPTLKQADRLLTAEAMRRAKKNQAIAARMLGISRQALNNRLKLFKQKLIKT</sequence>
<dbReference type="InterPro" id="IPR001789">
    <property type="entry name" value="Sig_transdc_resp-reg_receiver"/>
</dbReference>
<dbReference type="FunFam" id="3.40.50.300:FF:000006">
    <property type="entry name" value="DNA-binding transcriptional regulator NtrC"/>
    <property type="match status" value="1"/>
</dbReference>
<dbReference type="GO" id="GO:0043565">
    <property type="term" value="F:sequence-specific DNA binding"/>
    <property type="evidence" value="ECO:0007669"/>
    <property type="project" value="InterPro"/>
</dbReference>
<dbReference type="GO" id="GO:0005524">
    <property type="term" value="F:ATP binding"/>
    <property type="evidence" value="ECO:0007669"/>
    <property type="project" value="UniProtKB-KW"/>
</dbReference>
<dbReference type="CDD" id="cd00156">
    <property type="entry name" value="REC"/>
    <property type="match status" value="1"/>
</dbReference>
<dbReference type="PROSITE" id="PS00676">
    <property type="entry name" value="SIGMA54_INTERACT_2"/>
    <property type="match status" value="1"/>
</dbReference>
<dbReference type="PRINTS" id="PR01590">
    <property type="entry name" value="HTHFIS"/>
</dbReference>
<feature type="domain" description="Response regulatory" evidence="6">
    <location>
        <begin position="8"/>
        <end position="123"/>
    </location>
</feature>
<evidence type="ECO:0008006" key="8">
    <source>
        <dbReference type="Google" id="ProtNLM"/>
    </source>
</evidence>
<dbReference type="InterPro" id="IPR003593">
    <property type="entry name" value="AAA+_ATPase"/>
</dbReference>
<dbReference type="Pfam" id="PF00072">
    <property type="entry name" value="Response_reg"/>
    <property type="match status" value="1"/>
</dbReference>
<keyword evidence="3" id="KW-0805">Transcription regulation</keyword>
<dbReference type="CDD" id="cd00009">
    <property type="entry name" value="AAA"/>
    <property type="match status" value="1"/>
</dbReference>
<dbReference type="Gene3D" id="1.10.10.60">
    <property type="entry name" value="Homeodomain-like"/>
    <property type="match status" value="1"/>
</dbReference>
<evidence type="ECO:0000256" key="3">
    <source>
        <dbReference type="ARBA" id="ARBA00023015"/>
    </source>
</evidence>
<keyword evidence="4" id="KW-0804">Transcription</keyword>
<dbReference type="PANTHER" id="PTHR32071:SF13">
    <property type="entry name" value="RESPONSE REGULATOR HSFA"/>
    <property type="match status" value="1"/>
</dbReference>
<accession>A0A0F9UD01</accession>
<dbReference type="PROSITE" id="PS50110">
    <property type="entry name" value="RESPONSE_REGULATORY"/>
    <property type="match status" value="1"/>
</dbReference>
<gene>
    <name evidence="7" type="ORF">LCGC14_0545300</name>
</gene>
<dbReference type="PANTHER" id="PTHR32071">
    <property type="entry name" value="TRANSCRIPTIONAL REGULATORY PROTEIN"/>
    <property type="match status" value="1"/>
</dbReference>
<keyword evidence="2" id="KW-0067">ATP-binding</keyword>
<dbReference type="EMBL" id="LAZR01000738">
    <property type="protein sequence ID" value="KKN59121.1"/>
    <property type="molecule type" value="Genomic_DNA"/>
</dbReference>
<evidence type="ECO:0000256" key="2">
    <source>
        <dbReference type="ARBA" id="ARBA00022840"/>
    </source>
</evidence>
<dbReference type="InterPro" id="IPR002078">
    <property type="entry name" value="Sigma_54_int"/>
</dbReference>
<dbReference type="InterPro" id="IPR027417">
    <property type="entry name" value="P-loop_NTPase"/>
</dbReference>
<dbReference type="SMART" id="SM00448">
    <property type="entry name" value="REC"/>
    <property type="match status" value="1"/>
</dbReference>
<dbReference type="GO" id="GO:0006355">
    <property type="term" value="P:regulation of DNA-templated transcription"/>
    <property type="evidence" value="ECO:0007669"/>
    <property type="project" value="InterPro"/>
</dbReference>
<evidence type="ECO:0000259" key="5">
    <source>
        <dbReference type="PROSITE" id="PS50045"/>
    </source>
</evidence>
<dbReference type="AlphaFoldDB" id="A0A0F9UD01"/>
<dbReference type="InterPro" id="IPR002197">
    <property type="entry name" value="HTH_Fis"/>
</dbReference>
<dbReference type="SUPFAM" id="SSF46689">
    <property type="entry name" value="Homeodomain-like"/>
    <property type="match status" value="1"/>
</dbReference>
<dbReference type="Gene3D" id="1.10.8.60">
    <property type="match status" value="1"/>
</dbReference>
<dbReference type="SMART" id="SM00382">
    <property type="entry name" value="AAA"/>
    <property type="match status" value="1"/>
</dbReference>
<evidence type="ECO:0000256" key="1">
    <source>
        <dbReference type="ARBA" id="ARBA00022741"/>
    </source>
</evidence>
<dbReference type="InterPro" id="IPR025662">
    <property type="entry name" value="Sigma_54_int_dom_ATP-bd_1"/>
</dbReference>
<organism evidence="7">
    <name type="scientific">marine sediment metagenome</name>
    <dbReference type="NCBI Taxonomy" id="412755"/>
    <lineage>
        <taxon>unclassified sequences</taxon>
        <taxon>metagenomes</taxon>
        <taxon>ecological metagenomes</taxon>
    </lineage>
</organism>
<dbReference type="Gene3D" id="3.40.50.300">
    <property type="entry name" value="P-loop containing nucleotide triphosphate hydrolases"/>
    <property type="match status" value="1"/>
</dbReference>
<dbReference type="SUPFAM" id="SSF52172">
    <property type="entry name" value="CheY-like"/>
    <property type="match status" value="1"/>
</dbReference>
<dbReference type="Gene3D" id="3.40.50.2300">
    <property type="match status" value="1"/>
</dbReference>
<dbReference type="Pfam" id="PF00158">
    <property type="entry name" value="Sigma54_activat"/>
    <property type="match status" value="1"/>
</dbReference>
<reference evidence="7" key="1">
    <citation type="journal article" date="2015" name="Nature">
        <title>Complex archaea that bridge the gap between prokaryotes and eukaryotes.</title>
        <authorList>
            <person name="Spang A."/>
            <person name="Saw J.H."/>
            <person name="Jorgensen S.L."/>
            <person name="Zaremba-Niedzwiedzka K."/>
            <person name="Martijn J."/>
            <person name="Lind A.E."/>
            <person name="van Eijk R."/>
            <person name="Schleper C."/>
            <person name="Guy L."/>
            <person name="Ettema T.J."/>
        </authorList>
    </citation>
    <scope>NUCLEOTIDE SEQUENCE</scope>
</reference>
<dbReference type="InterPro" id="IPR009057">
    <property type="entry name" value="Homeodomain-like_sf"/>
</dbReference>